<feature type="signal peptide" evidence="1">
    <location>
        <begin position="1"/>
        <end position="22"/>
    </location>
</feature>
<sequence>MKSSAAVTSLFLLLAGNQHAAAFSPHSLTLQRNAAMAKKSTPSTLFLWVNDYSKTGPPPSLESRVEDCLQSLQLESPSMDSIQALVQELELIQNNCTEEGNQTTEECDIFLKEKRDMWIKALEEYMITLEAKESTAVPLSTSFILPSVTLSSEPIEAQVLSCLKTASVQATVTTTTSQPLTLFHAVSMRQSLEDLQNECTEEGNQTKDQCDVVRMEERKGLLIELDQMISFPSLSLVQATLDQLDQDVDSSIAPNDWLSHFTQWLSVLEEQTNMCSEDAHQTSQMCDVQAMEWRSRLTLRLEDYISQFQTETVKATQNCLQYQLCNTQALLKTYSNLEELELLCTEEGNQTRSFCSLESKEERQALMEQISHQMELAEGVVQLQREVSFQI</sequence>
<proteinExistence type="predicted"/>
<name>A0AAD2JLI0_9STRA</name>
<dbReference type="EMBL" id="CAKOGP040002069">
    <property type="protein sequence ID" value="CAJ1960666.1"/>
    <property type="molecule type" value="Genomic_DNA"/>
</dbReference>
<comment type="caution">
    <text evidence="2">The sequence shown here is derived from an EMBL/GenBank/DDBJ whole genome shotgun (WGS) entry which is preliminary data.</text>
</comment>
<evidence type="ECO:0000256" key="1">
    <source>
        <dbReference type="SAM" id="SignalP"/>
    </source>
</evidence>
<reference evidence="2" key="1">
    <citation type="submission" date="2023-08" db="EMBL/GenBank/DDBJ databases">
        <authorList>
            <person name="Audoor S."/>
            <person name="Bilcke G."/>
        </authorList>
    </citation>
    <scope>NUCLEOTIDE SEQUENCE</scope>
</reference>
<evidence type="ECO:0000313" key="2">
    <source>
        <dbReference type="EMBL" id="CAJ1960666.1"/>
    </source>
</evidence>
<dbReference type="Proteomes" id="UP001295423">
    <property type="component" value="Unassembled WGS sequence"/>
</dbReference>
<accession>A0AAD2JLI0</accession>
<keyword evidence="1" id="KW-0732">Signal</keyword>
<feature type="chain" id="PRO_5041898736" evidence="1">
    <location>
        <begin position="23"/>
        <end position="391"/>
    </location>
</feature>
<gene>
    <name evidence="2" type="ORF">CYCCA115_LOCUS18833</name>
</gene>
<dbReference type="AlphaFoldDB" id="A0AAD2JLI0"/>
<protein>
    <submittedName>
        <fullName evidence="2">Uncharacterized protein</fullName>
    </submittedName>
</protein>
<organism evidence="2 3">
    <name type="scientific">Cylindrotheca closterium</name>
    <dbReference type="NCBI Taxonomy" id="2856"/>
    <lineage>
        <taxon>Eukaryota</taxon>
        <taxon>Sar</taxon>
        <taxon>Stramenopiles</taxon>
        <taxon>Ochrophyta</taxon>
        <taxon>Bacillariophyta</taxon>
        <taxon>Bacillariophyceae</taxon>
        <taxon>Bacillariophycidae</taxon>
        <taxon>Bacillariales</taxon>
        <taxon>Bacillariaceae</taxon>
        <taxon>Cylindrotheca</taxon>
    </lineage>
</organism>
<evidence type="ECO:0000313" key="3">
    <source>
        <dbReference type="Proteomes" id="UP001295423"/>
    </source>
</evidence>
<keyword evidence="3" id="KW-1185">Reference proteome</keyword>